<evidence type="ECO:0000313" key="5">
    <source>
        <dbReference type="EMBL" id="PUV26237.1"/>
    </source>
</evidence>
<evidence type="ECO:0000256" key="3">
    <source>
        <dbReference type="ARBA" id="ARBA00023163"/>
    </source>
</evidence>
<keyword evidence="1" id="KW-0805">Transcription regulation</keyword>
<dbReference type="EMBL" id="QCXX01000001">
    <property type="protein sequence ID" value="PUV26237.1"/>
    <property type="molecule type" value="Genomic_DNA"/>
</dbReference>
<evidence type="ECO:0000256" key="1">
    <source>
        <dbReference type="ARBA" id="ARBA00023015"/>
    </source>
</evidence>
<dbReference type="InterPro" id="IPR018060">
    <property type="entry name" value="HTH_AraC"/>
</dbReference>
<sequence>MKVTCCRAFWKNIFFLSRTSRILSIVSRKTAEMVKEITKLSFKDYLSEKAMDNRFYQGLIMYRSTKAEIQHYLCRRPIRIDHLGICLIRKGRLKLSLNFVDHILEADTIYFLSPMVVMQVMESSDDIEMYTLFTEFDFFQKIGLPVYKVYSMEKLGHENDTILHLDKSDSNRFYEYLMNLEYQNTAPQEALFRLEIIKMTLMLLFYEISAKVSNNLERTRAGFERKNRMVMEFLNLASLHFKTNRSVQYYADRLFISRKHLTRIVKDVTGFGPKAILEEIVISEAVILMNVSSMSVKDVMQELNFSDFGTFSKFFKGHLGQSPLVYRSHKNE</sequence>
<dbReference type="PANTHER" id="PTHR43280">
    <property type="entry name" value="ARAC-FAMILY TRANSCRIPTIONAL REGULATOR"/>
    <property type="match status" value="1"/>
</dbReference>
<accession>A0A363NZR9</accession>
<dbReference type="Pfam" id="PF12833">
    <property type="entry name" value="HTH_18"/>
    <property type="match status" value="1"/>
</dbReference>
<gene>
    <name evidence="5" type="ORF">DCO56_04585</name>
</gene>
<evidence type="ECO:0000256" key="2">
    <source>
        <dbReference type="ARBA" id="ARBA00023125"/>
    </source>
</evidence>
<evidence type="ECO:0000313" key="6">
    <source>
        <dbReference type="Proteomes" id="UP000250831"/>
    </source>
</evidence>
<dbReference type="GO" id="GO:0043565">
    <property type="term" value="F:sequence-specific DNA binding"/>
    <property type="evidence" value="ECO:0007669"/>
    <property type="project" value="InterPro"/>
</dbReference>
<keyword evidence="6" id="KW-1185">Reference proteome</keyword>
<dbReference type="GO" id="GO:0003700">
    <property type="term" value="F:DNA-binding transcription factor activity"/>
    <property type="evidence" value="ECO:0007669"/>
    <property type="project" value="InterPro"/>
</dbReference>
<dbReference type="AlphaFoldDB" id="A0A363NZR9"/>
<reference evidence="5 6" key="1">
    <citation type="submission" date="2018-04" db="EMBL/GenBank/DDBJ databases">
        <title>Sphingobacterium sp. M46 Genome.</title>
        <authorList>
            <person name="Cheng J."/>
            <person name="Li Y."/>
        </authorList>
    </citation>
    <scope>NUCLEOTIDE SEQUENCE [LARGE SCALE GENOMIC DNA]</scope>
    <source>
        <strain evidence="5 6">M46</strain>
    </source>
</reference>
<feature type="domain" description="HTH araC/xylS-type" evidence="4">
    <location>
        <begin position="231"/>
        <end position="329"/>
    </location>
</feature>
<dbReference type="OrthoDB" id="1007667at2"/>
<evidence type="ECO:0000259" key="4">
    <source>
        <dbReference type="PROSITE" id="PS01124"/>
    </source>
</evidence>
<dbReference type="Gene3D" id="1.10.10.60">
    <property type="entry name" value="Homeodomain-like"/>
    <property type="match status" value="1"/>
</dbReference>
<dbReference type="SMART" id="SM00342">
    <property type="entry name" value="HTH_ARAC"/>
    <property type="match status" value="1"/>
</dbReference>
<keyword evidence="2" id="KW-0238">DNA-binding</keyword>
<proteinExistence type="predicted"/>
<keyword evidence="3" id="KW-0804">Transcription</keyword>
<organism evidence="5 6">
    <name type="scientific">Sphingobacterium athyrii</name>
    <dbReference type="NCBI Taxonomy" id="2152717"/>
    <lineage>
        <taxon>Bacteria</taxon>
        <taxon>Pseudomonadati</taxon>
        <taxon>Bacteroidota</taxon>
        <taxon>Sphingobacteriia</taxon>
        <taxon>Sphingobacteriales</taxon>
        <taxon>Sphingobacteriaceae</taxon>
        <taxon>Sphingobacterium</taxon>
    </lineage>
</organism>
<protein>
    <recommendedName>
        <fullName evidence="4">HTH araC/xylS-type domain-containing protein</fullName>
    </recommendedName>
</protein>
<dbReference type="Proteomes" id="UP000250831">
    <property type="component" value="Unassembled WGS sequence"/>
</dbReference>
<dbReference type="SUPFAM" id="SSF46689">
    <property type="entry name" value="Homeodomain-like"/>
    <property type="match status" value="1"/>
</dbReference>
<comment type="caution">
    <text evidence="5">The sequence shown here is derived from an EMBL/GenBank/DDBJ whole genome shotgun (WGS) entry which is preliminary data.</text>
</comment>
<dbReference type="PANTHER" id="PTHR43280:SF32">
    <property type="entry name" value="TRANSCRIPTIONAL REGULATORY PROTEIN"/>
    <property type="match status" value="1"/>
</dbReference>
<dbReference type="PROSITE" id="PS01124">
    <property type="entry name" value="HTH_ARAC_FAMILY_2"/>
    <property type="match status" value="1"/>
</dbReference>
<name>A0A363NZR9_9SPHI</name>
<dbReference type="InterPro" id="IPR009057">
    <property type="entry name" value="Homeodomain-like_sf"/>
</dbReference>